<dbReference type="Pfam" id="PF01810">
    <property type="entry name" value="LysE"/>
    <property type="match status" value="1"/>
</dbReference>
<feature type="transmembrane region" description="Helical" evidence="6">
    <location>
        <begin position="115"/>
        <end position="136"/>
    </location>
</feature>
<comment type="subcellular location">
    <subcellularLocation>
        <location evidence="1">Cell membrane</location>
        <topology evidence="1">Multi-pass membrane protein</topology>
    </subcellularLocation>
</comment>
<evidence type="ECO:0000256" key="6">
    <source>
        <dbReference type="SAM" id="Phobius"/>
    </source>
</evidence>
<dbReference type="RefSeq" id="WP_084273975.1">
    <property type="nucleotide sequence ID" value="NZ_CANAKJ010000014.1"/>
</dbReference>
<accession>A0A1Z2XK80</accession>
<keyword evidence="3 6" id="KW-0812">Transmembrane</keyword>
<evidence type="ECO:0000313" key="8">
    <source>
        <dbReference type="Proteomes" id="UP000186351"/>
    </source>
</evidence>
<dbReference type="InterPro" id="IPR001123">
    <property type="entry name" value="LeuE-type"/>
</dbReference>
<dbReference type="GO" id="GO:0015171">
    <property type="term" value="F:amino acid transmembrane transporter activity"/>
    <property type="evidence" value="ECO:0007669"/>
    <property type="project" value="TreeGrafter"/>
</dbReference>
<evidence type="ECO:0000256" key="5">
    <source>
        <dbReference type="ARBA" id="ARBA00023136"/>
    </source>
</evidence>
<keyword evidence="4 6" id="KW-1133">Transmembrane helix</keyword>
<dbReference type="AlphaFoldDB" id="A0A1B1S8F2"/>
<protein>
    <submittedName>
        <fullName evidence="7">Lysine transporter LysE</fullName>
    </submittedName>
</protein>
<dbReference type="GO" id="GO:0005886">
    <property type="term" value="C:plasma membrane"/>
    <property type="evidence" value="ECO:0007669"/>
    <property type="project" value="UniProtKB-SubCell"/>
</dbReference>
<gene>
    <name evidence="7" type="ORF">A4V02_04660</name>
</gene>
<evidence type="ECO:0000256" key="2">
    <source>
        <dbReference type="ARBA" id="ARBA00022475"/>
    </source>
</evidence>
<dbReference type="EMBL" id="CP015402">
    <property type="protein sequence ID" value="ANU63073.2"/>
    <property type="molecule type" value="Genomic_DNA"/>
</dbReference>
<dbReference type="OrthoDB" id="7874789at2"/>
<accession>A0A1B1S8F2</accession>
<evidence type="ECO:0000256" key="1">
    <source>
        <dbReference type="ARBA" id="ARBA00004651"/>
    </source>
</evidence>
<dbReference type="Proteomes" id="UP000186351">
    <property type="component" value="Chromosome"/>
</dbReference>
<dbReference type="STRING" id="1796646.A4V02_04660"/>
<organism evidence="7 8">
    <name type="scientific">Muribaculum intestinale</name>
    <dbReference type="NCBI Taxonomy" id="1796646"/>
    <lineage>
        <taxon>Bacteria</taxon>
        <taxon>Pseudomonadati</taxon>
        <taxon>Bacteroidota</taxon>
        <taxon>Bacteroidia</taxon>
        <taxon>Bacteroidales</taxon>
        <taxon>Muribaculaceae</taxon>
        <taxon>Muribaculum</taxon>
    </lineage>
</organism>
<name>A0A1B1S8F2_9BACT</name>
<evidence type="ECO:0000256" key="4">
    <source>
        <dbReference type="ARBA" id="ARBA00022989"/>
    </source>
</evidence>
<sequence>MGSFLYIIIRGLAIGVLISAPMGPIGMLCIQRTLNKGRWPAFFTGVGAALSDIIYCLLTGLCMSFITDFIQTNQLILQILGSVVLGVFAVLLFRQNPARGLSTPSDLPNTYWKDFGSGFLLTFSNPLILFFIIGLFARFNFLLPEFRYYHYIAGYTAIFGGALLWWYSITYFVNKVRTHFNVRSLWLINRIIGGVLLLMGIVGLVMGVKDYILISE</sequence>
<evidence type="ECO:0000313" key="7">
    <source>
        <dbReference type="EMBL" id="ANU63073.2"/>
    </source>
</evidence>
<feature type="transmembrane region" description="Helical" evidence="6">
    <location>
        <begin position="7"/>
        <end position="27"/>
    </location>
</feature>
<keyword evidence="8" id="KW-1185">Reference proteome</keyword>
<feature type="transmembrane region" description="Helical" evidence="6">
    <location>
        <begin position="187"/>
        <end position="208"/>
    </location>
</feature>
<feature type="transmembrane region" description="Helical" evidence="6">
    <location>
        <begin position="148"/>
        <end position="167"/>
    </location>
</feature>
<keyword evidence="5 6" id="KW-0472">Membrane</keyword>
<proteinExistence type="predicted"/>
<dbReference type="PANTHER" id="PTHR30086:SF20">
    <property type="entry name" value="ARGININE EXPORTER PROTEIN ARGO-RELATED"/>
    <property type="match status" value="1"/>
</dbReference>
<evidence type="ECO:0000256" key="3">
    <source>
        <dbReference type="ARBA" id="ARBA00022692"/>
    </source>
</evidence>
<feature type="transmembrane region" description="Helical" evidence="6">
    <location>
        <begin position="75"/>
        <end position="95"/>
    </location>
</feature>
<feature type="transmembrane region" description="Helical" evidence="6">
    <location>
        <begin position="39"/>
        <end position="63"/>
    </location>
</feature>
<dbReference type="PANTHER" id="PTHR30086">
    <property type="entry name" value="ARGININE EXPORTER PROTEIN ARGO"/>
    <property type="match status" value="1"/>
</dbReference>
<reference evidence="8" key="1">
    <citation type="submission" date="2016-04" db="EMBL/GenBank/DDBJ databases">
        <title>Complete Genome Sequences of Twelve Strains of a Stable Defined Moderately Diverse Mouse Microbiota 2 (sDMDMm2).</title>
        <authorList>
            <person name="Uchimura Y."/>
            <person name="Wyss M."/>
            <person name="Brugiroux S."/>
            <person name="Limenitakis J.P."/>
            <person name="Stecher B."/>
            <person name="McCoy K.D."/>
            <person name="Macpherson A.J."/>
        </authorList>
    </citation>
    <scope>NUCLEOTIDE SEQUENCE [LARGE SCALE GENOMIC DNA]</scope>
    <source>
        <strain evidence="8">YL27</strain>
    </source>
</reference>
<dbReference type="KEGG" id="pary:A4V02_04660"/>
<keyword evidence="2" id="KW-1003">Cell membrane</keyword>